<dbReference type="SMART" id="SM01043">
    <property type="entry name" value="BTAD"/>
    <property type="match status" value="1"/>
</dbReference>
<dbReference type="InterPro" id="IPR036388">
    <property type="entry name" value="WH-like_DNA-bd_sf"/>
</dbReference>
<dbReference type="GO" id="GO:0006355">
    <property type="term" value="P:regulation of DNA-templated transcription"/>
    <property type="evidence" value="ECO:0007669"/>
    <property type="project" value="InterPro"/>
</dbReference>
<reference evidence="7" key="1">
    <citation type="journal article" date="2010" name="PLoS Genet.">
        <title>The genome of a pathogenic rhodococcus: cooptive virulence underpinned by key gene acquisitions.</title>
        <authorList>
            <person name="Letek M."/>
            <person name="Gonzalez P."/>
            <person name="Macarthur I."/>
            <person name="Rodriguez H."/>
            <person name="Freeman T.C."/>
            <person name="Valero-Rello A."/>
            <person name="Blanco M."/>
            <person name="Buckley T."/>
            <person name="Cherevach I."/>
            <person name="Fahey R."/>
            <person name="Hapeshi A."/>
            <person name="Holdstock J."/>
            <person name="Leadon D."/>
            <person name="Navas J."/>
            <person name="Ocampo A."/>
            <person name="Quail M.A."/>
            <person name="Sanders M."/>
            <person name="Scortti M.M."/>
            <person name="Prescott J.F."/>
            <person name="Fogarty U."/>
            <person name="Meijer W.G."/>
            <person name="Parkhill J."/>
            <person name="Bentley S.D."/>
            <person name="Vazquez-Boland J.A."/>
        </authorList>
    </citation>
    <scope>NUCLEOTIDE SEQUENCE [LARGE SCALE GENOMIC DNA]</scope>
    <source>
        <strain evidence="7 8">103S</strain>
    </source>
</reference>
<dbReference type="PANTHER" id="PTHR35807">
    <property type="entry name" value="TRANSCRIPTIONAL REGULATOR REDD-RELATED"/>
    <property type="match status" value="1"/>
</dbReference>
<dbReference type="AlphaFoldDB" id="A0A3S5Y1K6"/>
<evidence type="ECO:0000313" key="7">
    <source>
        <dbReference type="EMBL" id="CBH46406.1"/>
    </source>
</evidence>
<dbReference type="InterPro" id="IPR001867">
    <property type="entry name" value="OmpR/PhoB-type_DNA-bd"/>
</dbReference>
<keyword evidence="2" id="KW-0805">Transcription regulation</keyword>
<comment type="similarity">
    <text evidence="1">Belongs to the AfsR/DnrI/RedD regulatory family.</text>
</comment>
<dbReference type="Gene3D" id="1.10.10.10">
    <property type="entry name" value="Winged helix-like DNA-binding domain superfamily/Winged helix DNA-binding domain"/>
    <property type="match status" value="1"/>
</dbReference>
<evidence type="ECO:0000256" key="2">
    <source>
        <dbReference type="ARBA" id="ARBA00023015"/>
    </source>
</evidence>
<sequence>MSTTFGVLGPTVAWDDGGRPVALKGPRHRAVLARLLAARGRVVPLNVLIDDLWDTPPDGAAAAVRTFVAALRRSLEPDRPPRAPATLLVTEGPGYAVRPGPDAVDAWAFERMVVESAGMPPHRSRELLDAALATWRGPAYADFDEMDWARSERVRLEQLRLVAVERRAGTLLALGLEVDAVPELDAHVTEHPWREEGWRLLGLALYRCGRQGESLTVLRRARARLADELGIDPSPALRQLEIDVLQQSPKLDRDRDGTDTARVFTAAATAYERVAGGGSRARLESAVSLLRSLAVTGGAGLTAAREQRLATITAAEKLGDPVLTARVIGSYDVPGVWARSDDPEQAAHVVAAARRALAALPDGNDSVRCRLLAVVAMESRGTRDPAAMDAAAESERLARALDDPALLAHALSGVFMQSFHRCGLAPERDSIGREILGLARRHALVNFEVLGHLIRMQALGGLGHFDDADHQADAVEALGALHERPLVAPFVTWYRAMRRAASGIPWREAESAYRSASASLEDAGMTGVDRGILPLAVLCLRVWQRRPIEFDRDIDWGPYALWARPLLLLADGRREQAAAAARSLPDPPADHLAQALWALAATAAVEVHDTALMRRSHAALAPAAGQIAGAASGLLTAGPVDDYLAMLSGELD</sequence>
<dbReference type="Pfam" id="PF00486">
    <property type="entry name" value="Trans_reg_C"/>
    <property type="match status" value="1"/>
</dbReference>
<evidence type="ECO:0000313" key="8">
    <source>
        <dbReference type="Proteomes" id="UP000006892"/>
    </source>
</evidence>
<dbReference type="Gene3D" id="1.25.40.10">
    <property type="entry name" value="Tetratricopeptide repeat domain"/>
    <property type="match status" value="1"/>
</dbReference>
<dbReference type="InterPro" id="IPR011990">
    <property type="entry name" value="TPR-like_helical_dom_sf"/>
</dbReference>
<proteinExistence type="inferred from homology"/>
<protein>
    <submittedName>
        <fullName evidence="7">Transcriptional regulator</fullName>
    </submittedName>
</protein>
<evidence type="ECO:0000256" key="5">
    <source>
        <dbReference type="PROSITE-ProRule" id="PRU01091"/>
    </source>
</evidence>
<keyword evidence="3 5" id="KW-0238">DNA-binding</keyword>
<evidence type="ECO:0000256" key="4">
    <source>
        <dbReference type="ARBA" id="ARBA00023163"/>
    </source>
</evidence>
<dbReference type="InterPro" id="IPR051677">
    <property type="entry name" value="AfsR-DnrI-RedD_regulator"/>
</dbReference>
<dbReference type="GO" id="GO:0003677">
    <property type="term" value="F:DNA binding"/>
    <property type="evidence" value="ECO:0007669"/>
    <property type="project" value="UniProtKB-UniRule"/>
</dbReference>
<dbReference type="SUPFAM" id="SSF46894">
    <property type="entry name" value="C-terminal effector domain of the bipartite response regulators"/>
    <property type="match status" value="1"/>
</dbReference>
<evidence type="ECO:0000259" key="6">
    <source>
        <dbReference type="PROSITE" id="PS51755"/>
    </source>
</evidence>
<dbReference type="InterPro" id="IPR005158">
    <property type="entry name" value="BTAD"/>
</dbReference>
<dbReference type="KEGG" id="req:REQ_02580"/>
<feature type="DNA-binding region" description="OmpR/PhoB-type" evidence="5">
    <location>
        <begin position="1"/>
        <end position="99"/>
    </location>
</feature>
<organism evidence="7">
    <name type="scientific">Rhodococcus hoagii (strain 103S)</name>
    <name type="common">Rhodococcus equi</name>
    <dbReference type="NCBI Taxonomy" id="685727"/>
    <lineage>
        <taxon>Bacteria</taxon>
        <taxon>Bacillati</taxon>
        <taxon>Actinomycetota</taxon>
        <taxon>Actinomycetes</taxon>
        <taxon>Mycobacteriales</taxon>
        <taxon>Nocardiaceae</taxon>
        <taxon>Prescottella</taxon>
    </lineage>
</organism>
<dbReference type="CDD" id="cd15831">
    <property type="entry name" value="BTAD"/>
    <property type="match status" value="1"/>
</dbReference>
<dbReference type="SUPFAM" id="SSF48452">
    <property type="entry name" value="TPR-like"/>
    <property type="match status" value="1"/>
</dbReference>
<accession>A0A3S5Y1K6</accession>
<evidence type="ECO:0000256" key="1">
    <source>
        <dbReference type="ARBA" id="ARBA00005820"/>
    </source>
</evidence>
<dbReference type="PROSITE" id="PS51755">
    <property type="entry name" value="OMPR_PHOB"/>
    <property type="match status" value="1"/>
</dbReference>
<dbReference type="SMART" id="SM00862">
    <property type="entry name" value="Trans_reg_C"/>
    <property type="match status" value="1"/>
</dbReference>
<name>A0A3S5Y1K6_RHOH1</name>
<dbReference type="InterPro" id="IPR016032">
    <property type="entry name" value="Sig_transdc_resp-reg_C-effctor"/>
</dbReference>
<dbReference type="Pfam" id="PF03704">
    <property type="entry name" value="BTAD"/>
    <property type="match status" value="1"/>
</dbReference>
<gene>
    <name evidence="7" type="ordered locus">REQ_02580</name>
</gene>
<dbReference type="PANTHER" id="PTHR35807:SF1">
    <property type="entry name" value="TRANSCRIPTIONAL REGULATOR REDD"/>
    <property type="match status" value="1"/>
</dbReference>
<dbReference type="EMBL" id="FN563149">
    <property type="protein sequence ID" value="CBH46406.1"/>
    <property type="molecule type" value="Genomic_DNA"/>
</dbReference>
<evidence type="ECO:0000256" key="3">
    <source>
        <dbReference type="ARBA" id="ARBA00023125"/>
    </source>
</evidence>
<dbReference type="Proteomes" id="UP001154400">
    <property type="component" value="Chromosome"/>
</dbReference>
<feature type="domain" description="OmpR/PhoB-type" evidence="6">
    <location>
        <begin position="1"/>
        <end position="99"/>
    </location>
</feature>
<dbReference type="RefSeq" id="WP_013414552.1">
    <property type="nucleotide sequence ID" value="NC_014659.1"/>
</dbReference>
<dbReference type="GO" id="GO:0000160">
    <property type="term" value="P:phosphorelay signal transduction system"/>
    <property type="evidence" value="ECO:0007669"/>
    <property type="project" value="InterPro"/>
</dbReference>
<keyword evidence="4" id="KW-0804">Transcription</keyword>